<reference evidence="6 7" key="1">
    <citation type="submission" date="2019-06" db="EMBL/GenBank/DDBJ databases">
        <title>Genomic Encyclopedia of Type Strains, Phase IV (KMG-V): Genome sequencing to study the core and pangenomes of soil and plant-associated prokaryotes.</title>
        <authorList>
            <person name="Whitman W."/>
        </authorList>
    </citation>
    <scope>NUCLEOTIDE SEQUENCE [LARGE SCALE GENOMIC DNA]</scope>
    <source>
        <strain evidence="6 7">BR 11865</strain>
    </source>
</reference>
<evidence type="ECO:0000256" key="4">
    <source>
        <dbReference type="ARBA" id="ARBA00023139"/>
    </source>
</evidence>
<keyword evidence="4" id="KW-0564">Palmitate</keyword>
<sequence length="286" mass="29874">MAAAPAAAPAPAADVKVLKRKVAIGRFTNETRYGKALLTADEIDPLGRQTSDMLSARLVESGKFLVFERPDLNLVQNEQQLQGGTGNIVGVDALIVGSLTEFGRSTEGEAGFLSNTKKQVAHAKVEIRLVDVKTGHVFFSATGTGQADVENGTVMGFGNRAGYDSTLNDKAIGAAISDVLSRVVGKLEERPWRSDLLKVEGTSVYISGGARQGLKPGDHLQVMKAGDKVRSAQTGFDIELPPTPVADVVIDSTFGDNETNEGSVAHVVGGGIPAGKTAGLFVAASK</sequence>
<dbReference type="EMBL" id="VITO01000025">
    <property type="protein sequence ID" value="TWB17383.1"/>
    <property type="molecule type" value="Genomic_DNA"/>
</dbReference>
<comment type="caution">
    <text evidence="6">The sequence shown here is derived from an EMBL/GenBank/DDBJ whole genome shotgun (WGS) entry which is preliminary data.</text>
</comment>
<keyword evidence="1" id="KW-1003">Cell membrane</keyword>
<dbReference type="Proteomes" id="UP000316545">
    <property type="component" value="Unassembled WGS sequence"/>
</dbReference>
<dbReference type="AlphaFoldDB" id="A0A560F725"/>
<dbReference type="PANTHER" id="PTHR41164">
    <property type="entry name" value="CURLI PRODUCTION ASSEMBLY/TRANSPORT COMPONENT CSGG"/>
    <property type="match status" value="1"/>
</dbReference>
<proteinExistence type="predicted"/>
<keyword evidence="5" id="KW-0449">Lipoprotein</keyword>
<dbReference type="PANTHER" id="PTHR41164:SF1">
    <property type="entry name" value="CURLI PRODUCTION ASSEMBLY_TRANSPORT COMPONENT CSGG"/>
    <property type="match status" value="1"/>
</dbReference>
<evidence type="ECO:0000256" key="1">
    <source>
        <dbReference type="ARBA" id="ARBA00022475"/>
    </source>
</evidence>
<dbReference type="Pfam" id="PF03783">
    <property type="entry name" value="CsgG"/>
    <property type="match status" value="1"/>
</dbReference>
<evidence type="ECO:0000256" key="3">
    <source>
        <dbReference type="ARBA" id="ARBA00023136"/>
    </source>
</evidence>
<accession>A0A560F725</accession>
<keyword evidence="2" id="KW-0732">Signal</keyword>
<dbReference type="Gene3D" id="3.40.50.10610">
    <property type="entry name" value="ABC-type transport auxiliary lipoprotein component"/>
    <property type="match status" value="1"/>
</dbReference>
<keyword evidence="7" id="KW-1185">Reference proteome</keyword>
<organism evidence="6 7">
    <name type="scientific">Nitrospirillum amazonense</name>
    <dbReference type="NCBI Taxonomy" id="28077"/>
    <lineage>
        <taxon>Bacteria</taxon>
        <taxon>Pseudomonadati</taxon>
        <taxon>Pseudomonadota</taxon>
        <taxon>Alphaproteobacteria</taxon>
        <taxon>Rhodospirillales</taxon>
        <taxon>Azospirillaceae</taxon>
        <taxon>Nitrospirillum</taxon>
    </lineage>
</organism>
<evidence type="ECO:0000313" key="6">
    <source>
        <dbReference type="EMBL" id="TWB17383.1"/>
    </source>
</evidence>
<dbReference type="GO" id="GO:0030288">
    <property type="term" value="C:outer membrane-bounded periplasmic space"/>
    <property type="evidence" value="ECO:0007669"/>
    <property type="project" value="InterPro"/>
</dbReference>
<dbReference type="RefSeq" id="WP_145619934.1">
    <property type="nucleotide sequence ID" value="NZ_JAYNFR010000031.1"/>
</dbReference>
<protein>
    <submittedName>
        <fullName evidence="6">Curli biogenesis system outer membrane secretion channel CsgG</fullName>
    </submittedName>
</protein>
<name>A0A560F725_9PROT</name>
<gene>
    <name evidence="6" type="ORF">FBZ88_12551</name>
</gene>
<evidence type="ECO:0000256" key="5">
    <source>
        <dbReference type="ARBA" id="ARBA00023288"/>
    </source>
</evidence>
<evidence type="ECO:0000256" key="2">
    <source>
        <dbReference type="ARBA" id="ARBA00022729"/>
    </source>
</evidence>
<dbReference type="InterPro" id="IPR005534">
    <property type="entry name" value="Curli_assmbl/transp-comp_CsgG"/>
</dbReference>
<keyword evidence="3" id="KW-0472">Membrane</keyword>
<evidence type="ECO:0000313" key="7">
    <source>
        <dbReference type="Proteomes" id="UP000316545"/>
    </source>
</evidence>